<comment type="caution">
    <text evidence="4">The sequence shown here is derived from an EMBL/GenBank/DDBJ whole genome shotgun (WGS) entry which is preliminary data.</text>
</comment>
<sequence length="623" mass="71737">MSTSDNQTRIPGLGLPVNFLPGSDSRFPVLSYDRDYSWKAYTLTHREIAMLQVMEELTNKPDWWLKVREPTIADKWKKEAIALGQSGDWTLKLAPEGFTQNMADAVIVELQRKADFYEEAGFVPVLDYSLCVIKSDKILKDDPDLVKDLKTAVSRLENVPDDKKDWHPRSDNKVLDLVHPSLYPLAYGKTRVLKDKRIDLANALEFCGAGEVIAAQDIPARSAVWAPFFSFKYQWLPCDVKLENGRAEIVSYINNLHPFDHADMYPVIEKFIENSLPAWDLCYRWPEHYEHKRIDCTSAVADCTTEELCSEGCERSNRPLEEGENPREQERYVGSEQERKDKIWYNTTHPLELPEPDPEKVPFDLKASEDVNKDKFFADLSNDDEEKDSRNGTWEKGASRIQVIVKLANIHLTPDSPSYPGGTWHTEGQLNEHICATALFYYDSDNITDCRLDFRTMADKEDLMMELDHEQDDHYSIERAFAIDARGDLLQNIGSVLTRPDRALFFPNLYQHHVSPFELVDKTRPGHRKILALFLVDPQIPIISTANVPPQQRDWWARQVDLKDTQIARLPQEVRDMVFSPEATPVGLEEAKVIREELMDERTVLQEGVNEQLSHSSWNFCEH</sequence>
<dbReference type="InterPro" id="IPR049207">
    <property type="entry name" value="DUF4246_N"/>
</dbReference>
<accession>A0A9P7ZKF6</accession>
<evidence type="ECO:0000313" key="5">
    <source>
        <dbReference type="Proteomes" id="UP000887229"/>
    </source>
</evidence>
<evidence type="ECO:0008006" key="6">
    <source>
        <dbReference type="Google" id="ProtNLM"/>
    </source>
</evidence>
<gene>
    <name evidence="4" type="ORF">F5Z01DRAFT_675294</name>
</gene>
<reference evidence="4" key="1">
    <citation type="journal article" date="2021" name="IMA Fungus">
        <title>Genomic characterization of three marine fungi, including Emericellopsis atlantica sp. nov. with signatures of a generalist lifestyle and marine biomass degradation.</title>
        <authorList>
            <person name="Hagestad O.C."/>
            <person name="Hou L."/>
            <person name="Andersen J.H."/>
            <person name="Hansen E.H."/>
            <person name="Altermark B."/>
            <person name="Li C."/>
            <person name="Kuhnert E."/>
            <person name="Cox R.J."/>
            <person name="Crous P.W."/>
            <person name="Spatafora J.W."/>
            <person name="Lail K."/>
            <person name="Amirebrahimi M."/>
            <person name="Lipzen A."/>
            <person name="Pangilinan J."/>
            <person name="Andreopoulos W."/>
            <person name="Hayes R.D."/>
            <person name="Ng V."/>
            <person name="Grigoriev I.V."/>
            <person name="Jackson S.A."/>
            <person name="Sutton T.D.S."/>
            <person name="Dobson A.D.W."/>
            <person name="Rama T."/>
        </authorList>
    </citation>
    <scope>NUCLEOTIDE SEQUENCE</scope>
    <source>
        <strain evidence="4">TS7</strain>
    </source>
</reference>
<dbReference type="InterPro" id="IPR025340">
    <property type="entry name" value="DUF4246"/>
</dbReference>
<protein>
    <recommendedName>
        <fullName evidence="6">Duf1665 domain containing protein</fullName>
    </recommendedName>
</protein>
<dbReference type="Pfam" id="PF14033">
    <property type="entry name" value="DUF4246"/>
    <property type="match status" value="1"/>
</dbReference>
<dbReference type="Pfam" id="PF21666">
    <property type="entry name" value="DUF4246_N"/>
    <property type="match status" value="1"/>
</dbReference>
<dbReference type="RefSeq" id="XP_046117311.1">
    <property type="nucleotide sequence ID" value="XM_046265133.1"/>
</dbReference>
<dbReference type="PANTHER" id="PTHR33119:SF1">
    <property type="entry name" value="FE2OG DIOXYGENASE DOMAIN-CONTAINING PROTEIN"/>
    <property type="match status" value="1"/>
</dbReference>
<dbReference type="Proteomes" id="UP000887229">
    <property type="component" value="Unassembled WGS sequence"/>
</dbReference>
<feature type="region of interest" description="Disordered" evidence="1">
    <location>
        <begin position="314"/>
        <end position="339"/>
    </location>
</feature>
<evidence type="ECO:0000259" key="3">
    <source>
        <dbReference type="Pfam" id="PF21666"/>
    </source>
</evidence>
<evidence type="ECO:0000313" key="4">
    <source>
        <dbReference type="EMBL" id="KAG9253387.1"/>
    </source>
</evidence>
<dbReference type="AlphaFoldDB" id="A0A9P7ZKF6"/>
<name>A0A9P7ZKF6_9HYPO</name>
<evidence type="ECO:0000256" key="1">
    <source>
        <dbReference type="SAM" id="MobiDB-lite"/>
    </source>
</evidence>
<dbReference type="PANTHER" id="PTHR33119">
    <property type="entry name" value="IFI3P"/>
    <property type="match status" value="1"/>
</dbReference>
<dbReference type="InterPro" id="IPR049192">
    <property type="entry name" value="DUF4246_C"/>
</dbReference>
<feature type="domain" description="DUF4246" evidence="2">
    <location>
        <begin position="101"/>
        <end position="558"/>
    </location>
</feature>
<proteinExistence type="predicted"/>
<dbReference type="EMBL" id="MU251258">
    <property type="protein sequence ID" value="KAG9253387.1"/>
    <property type="molecule type" value="Genomic_DNA"/>
</dbReference>
<feature type="domain" description="DUF4246" evidence="3">
    <location>
        <begin position="10"/>
        <end position="79"/>
    </location>
</feature>
<dbReference type="OrthoDB" id="415532at2759"/>
<organism evidence="4 5">
    <name type="scientific">Emericellopsis atlantica</name>
    <dbReference type="NCBI Taxonomy" id="2614577"/>
    <lineage>
        <taxon>Eukaryota</taxon>
        <taxon>Fungi</taxon>
        <taxon>Dikarya</taxon>
        <taxon>Ascomycota</taxon>
        <taxon>Pezizomycotina</taxon>
        <taxon>Sordariomycetes</taxon>
        <taxon>Hypocreomycetidae</taxon>
        <taxon>Hypocreales</taxon>
        <taxon>Bionectriaceae</taxon>
        <taxon>Emericellopsis</taxon>
    </lineage>
</organism>
<dbReference type="GeneID" id="70296036"/>
<keyword evidence="5" id="KW-1185">Reference proteome</keyword>
<evidence type="ECO:0000259" key="2">
    <source>
        <dbReference type="Pfam" id="PF14033"/>
    </source>
</evidence>